<evidence type="ECO:0000313" key="1">
    <source>
        <dbReference type="EMBL" id="MBB6164785.1"/>
    </source>
</evidence>
<dbReference type="EMBL" id="JACHEG010000006">
    <property type="protein sequence ID" value="MBB6164785.1"/>
    <property type="molecule type" value="Genomic_DNA"/>
</dbReference>
<gene>
    <name evidence="1" type="ORF">HNQ72_004630</name>
</gene>
<dbReference type="Proteomes" id="UP000547879">
    <property type="component" value="Unassembled WGS sequence"/>
</dbReference>
<proteinExistence type="predicted"/>
<sequence>MSQTTDFVAELIYAANTIDEVTPFERRRLLERGMAIVAAQRELLELRGNIVPLQPDFMREMGRLAEIAGRKNGISLLIGSGMLMLADEIRRLRVLSKAAEA</sequence>
<comment type="caution">
    <text evidence="1">The sequence shown here is derived from an EMBL/GenBank/DDBJ whole genome shotgun (WGS) entry which is preliminary data.</text>
</comment>
<keyword evidence="2" id="KW-1185">Reference proteome</keyword>
<name>A0A7X0D1P9_9HYPH</name>
<evidence type="ECO:0000313" key="2">
    <source>
        <dbReference type="Proteomes" id="UP000547879"/>
    </source>
</evidence>
<organism evidence="1 2">
    <name type="scientific">Rhizobium wenxiniae</name>
    <dbReference type="NCBI Taxonomy" id="1737357"/>
    <lineage>
        <taxon>Bacteria</taxon>
        <taxon>Pseudomonadati</taxon>
        <taxon>Pseudomonadota</taxon>
        <taxon>Alphaproteobacteria</taxon>
        <taxon>Hyphomicrobiales</taxon>
        <taxon>Rhizobiaceae</taxon>
        <taxon>Rhizobium/Agrobacterium group</taxon>
        <taxon>Rhizobium</taxon>
    </lineage>
</organism>
<accession>A0A7X0D1P9</accession>
<reference evidence="1 2" key="1">
    <citation type="submission" date="2020-08" db="EMBL/GenBank/DDBJ databases">
        <title>Genomic Encyclopedia of Type Strains, Phase IV (KMG-IV): sequencing the most valuable type-strain genomes for metagenomic binning, comparative biology and taxonomic classification.</title>
        <authorList>
            <person name="Goeker M."/>
        </authorList>
    </citation>
    <scope>NUCLEOTIDE SEQUENCE [LARGE SCALE GENOMIC DNA]</scope>
    <source>
        <strain evidence="1 2">DSM 100734</strain>
    </source>
</reference>
<protein>
    <submittedName>
        <fullName evidence="1">Uncharacterized protein</fullName>
    </submittedName>
</protein>
<dbReference type="AlphaFoldDB" id="A0A7X0D1P9"/>
<dbReference type="RefSeq" id="WP_183995521.1">
    <property type="nucleotide sequence ID" value="NZ_BMHW01000005.1"/>
</dbReference>